<keyword evidence="2" id="KW-1185">Reference proteome</keyword>
<accession>A0AC61RZY1</accession>
<evidence type="ECO:0000313" key="1">
    <source>
        <dbReference type="EMBL" id="TGY97584.1"/>
    </source>
</evidence>
<reference evidence="1" key="1">
    <citation type="submission" date="2019-04" db="EMBL/GenBank/DDBJ databases">
        <title>Microbes associate with the intestines of laboratory mice.</title>
        <authorList>
            <person name="Navarre W."/>
            <person name="Wong E."/>
            <person name="Huang K."/>
            <person name="Tropini C."/>
            <person name="Ng K."/>
            <person name="Yu B."/>
        </authorList>
    </citation>
    <scope>NUCLEOTIDE SEQUENCE</scope>
    <source>
        <strain evidence="1">NM01_1-7b</strain>
    </source>
</reference>
<organism evidence="1 2">
    <name type="scientific">Petralouisia muris</name>
    <dbReference type="NCBI Taxonomy" id="3032872"/>
    <lineage>
        <taxon>Bacteria</taxon>
        <taxon>Bacillati</taxon>
        <taxon>Bacillota</taxon>
        <taxon>Clostridia</taxon>
        <taxon>Lachnospirales</taxon>
        <taxon>Lachnospiraceae</taxon>
        <taxon>Petralouisia</taxon>
    </lineage>
</organism>
<name>A0AC61RZY1_9FIRM</name>
<dbReference type="Proteomes" id="UP000304953">
    <property type="component" value="Unassembled WGS sequence"/>
</dbReference>
<gene>
    <name evidence="1" type="ORF">E5329_04210</name>
</gene>
<dbReference type="EMBL" id="SRYA01000006">
    <property type="protein sequence ID" value="TGY97584.1"/>
    <property type="molecule type" value="Genomic_DNA"/>
</dbReference>
<protein>
    <submittedName>
        <fullName evidence="1">Uncharacterized protein</fullName>
    </submittedName>
</protein>
<evidence type="ECO:0000313" key="2">
    <source>
        <dbReference type="Proteomes" id="UP000304953"/>
    </source>
</evidence>
<proteinExistence type="predicted"/>
<sequence>MHKRKKKNHVRLLAVTILLIGVAFTLFISRDAILQKVRTTAATEIGKKLLEQQIGTTVNINGQEIEVSDVVNQMDEEDVEKVSQIAEKYISPENIKQAADMAASGDMEGLRSLAEGQLTEEDKNELMGLYQKYKDQIPNQVP</sequence>
<comment type="caution">
    <text evidence="1">The sequence shown here is derived from an EMBL/GenBank/DDBJ whole genome shotgun (WGS) entry which is preliminary data.</text>
</comment>